<evidence type="ECO:0008006" key="3">
    <source>
        <dbReference type="Google" id="ProtNLM"/>
    </source>
</evidence>
<dbReference type="EMBL" id="JAANXN010000004">
    <property type="protein sequence ID" value="MDF8370882.1"/>
    <property type="molecule type" value="Genomic_DNA"/>
</dbReference>
<evidence type="ECO:0000313" key="1">
    <source>
        <dbReference type="EMBL" id="MDF8370882.1"/>
    </source>
</evidence>
<evidence type="ECO:0000313" key="2">
    <source>
        <dbReference type="Proteomes" id="UP001215461"/>
    </source>
</evidence>
<accession>A0ABD4XHV9</accession>
<dbReference type="AlphaFoldDB" id="A0ABD4XHV9"/>
<gene>
    <name evidence="1" type="ORF">G9403_04300</name>
</gene>
<comment type="caution">
    <text evidence="1">The sequence shown here is derived from an EMBL/GenBank/DDBJ whole genome shotgun (WGS) entry which is preliminary data.</text>
</comment>
<dbReference type="Proteomes" id="UP001215461">
    <property type="component" value="Unassembled WGS sequence"/>
</dbReference>
<name>A0ABD4XHV9_WEIPA</name>
<protein>
    <recommendedName>
        <fullName evidence="3">Antitoxin</fullName>
    </recommendedName>
</protein>
<proteinExistence type="predicted"/>
<reference evidence="1 2" key="1">
    <citation type="submission" date="2020-03" db="EMBL/GenBank/DDBJ databases">
        <title>Comparative genomics of Weissella paramesenteroides.</title>
        <authorList>
            <person name="Kant R."/>
            <person name="Takala T."/>
            <person name="Saris P."/>
        </authorList>
    </citation>
    <scope>NUCLEOTIDE SEQUENCE [LARGE SCALE GENOMIC DNA]</scope>
    <source>
        <strain evidence="1 2">SJ27-4</strain>
    </source>
</reference>
<sequence>MLNKQPENINEQQYDEIDKALEEATRSLPRQKVTEADMAKMIKNGEW</sequence>
<dbReference type="RefSeq" id="WP_277362181.1">
    <property type="nucleotide sequence ID" value="NZ_JAANXN010000004.1"/>
</dbReference>
<organism evidence="1 2">
    <name type="scientific">Weissella paramesenteroides</name>
    <name type="common">Leuconostoc paramesenteroides</name>
    <dbReference type="NCBI Taxonomy" id="1249"/>
    <lineage>
        <taxon>Bacteria</taxon>
        <taxon>Bacillati</taxon>
        <taxon>Bacillota</taxon>
        <taxon>Bacilli</taxon>
        <taxon>Lactobacillales</taxon>
        <taxon>Lactobacillaceae</taxon>
        <taxon>Weissella</taxon>
    </lineage>
</organism>